<organism evidence="2 3">
    <name type="scientific">Aequitasia blattaphilus</name>
    <dbReference type="NCBI Taxonomy" id="2949332"/>
    <lineage>
        <taxon>Bacteria</taxon>
        <taxon>Bacillati</taxon>
        <taxon>Bacillota</taxon>
        <taxon>Clostridia</taxon>
        <taxon>Lachnospirales</taxon>
        <taxon>Lachnospiraceae</taxon>
        <taxon>Aequitasia</taxon>
    </lineage>
</organism>
<gene>
    <name evidence="2" type="ORF">NK125_13565</name>
</gene>
<evidence type="ECO:0000256" key="1">
    <source>
        <dbReference type="SAM" id="Phobius"/>
    </source>
</evidence>
<dbReference type="RefSeq" id="WP_262067203.1">
    <property type="nucleotide sequence ID" value="NZ_JAMXOD010000026.1"/>
</dbReference>
<dbReference type="EMBL" id="JAMZFW010000026">
    <property type="protein sequence ID" value="MCP1103430.1"/>
    <property type="molecule type" value="Genomic_DNA"/>
</dbReference>
<dbReference type="Proteomes" id="UP001523566">
    <property type="component" value="Unassembled WGS sequence"/>
</dbReference>
<comment type="caution">
    <text evidence="2">The sequence shown here is derived from an EMBL/GenBank/DDBJ whole genome shotgun (WGS) entry which is preliminary data.</text>
</comment>
<sequence>MKKFFKWVLAIILIILITIAVLMVGSKKYNFFESKTIEIGFEDIGELVTQSAYCTEVSVSENSRQLFGATIPFTKSKQMYSYDVVIKAGYDFNEITWKANESTIEVKLPEPKVMSNEIDMESFKVYHEDESIFSPITLDDNNDALKELKETAQKDAIEKGLLENARSNAEKILTSFFGNTYDLKKYQIVFTDK</sequence>
<accession>A0ABT1EC67</accession>
<reference evidence="2 3" key="1">
    <citation type="journal article" date="2022" name="Genome Biol. Evol.">
        <title>Host diet, physiology and behaviors set the stage for Lachnospiraceae cladogenesis.</title>
        <authorList>
            <person name="Vera-Ponce De Leon A."/>
            <person name="Schneider M."/>
            <person name="Jahnes B.C."/>
            <person name="Sadowski V."/>
            <person name="Camuy-Velez L.A."/>
            <person name="Duan J."/>
            <person name="Sabree Z.L."/>
        </authorList>
    </citation>
    <scope>NUCLEOTIDE SEQUENCE [LARGE SCALE GENOMIC DNA]</scope>
    <source>
        <strain evidence="2 3">PAL113</strain>
    </source>
</reference>
<feature type="transmembrane region" description="Helical" evidence="1">
    <location>
        <begin position="7"/>
        <end position="25"/>
    </location>
</feature>
<evidence type="ECO:0000313" key="2">
    <source>
        <dbReference type="EMBL" id="MCP1103430.1"/>
    </source>
</evidence>
<dbReference type="InterPro" id="IPR025324">
    <property type="entry name" value="DUF4230"/>
</dbReference>
<keyword evidence="3" id="KW-1185">Reference proteome</keyword>
<keyword evidence="1" id="KW-0812">Transmembrane</keyword>
<keyword evidence="1" id="KW-0472">Membrane</keyword>
<name>A0ABT1EC67_9FIRM</name>
<protein>
    <submittedName>
        <fullName evidence="2">DUF4230 domain-containing protein</fullName>
    </submittedName>
</protein>
<evidence type="ECO:0000313" key="3">
    <source>
        <dbReference type="Proteomes" id="UP001523566"/>
    </source>
</evidence>
<proteinExistence type="predicted"/>
<keyword evidence="1" id="KW-1133">Transmembrane helix</keyword>
<dbReference type="Pfam" id="PF14014">
    <property type="entry name" value="DUF4230"/>
    <property type="match status" value="1"/>
</dbReference>